<gene>
    <name evidence="17" type="ORF">SAMN05660284_00172</name>
</gene>
<evidence type="ECO:0000313" key="17">
    <source>
        <dbReference type="EMBL" id="SFM97540.1"/>
    </source>
</evidence>
<dbReference type="EC" id="2.7.7.2" evidence="15"/>
<evidence type="ECO:0000256" key="13">
    <source>
        <dbReference type="ARBA" id="ARBA00047880"/>
    </source>
</evidence>
<dbReference type="AlphaFoldDB" id="A0A1I4V960"/>
<accession>A0A1I4V960</accession>
<dbReference type="SUPFAM" id="SSF82114">
    <property type="entry name" value="Riboflavin kinase-like"/>
    <property type="match status" value="1"/>
</dbReference>
<dbReference type="InterPro" id="IPR023465">
    <property type="entry name" value="Riboflavin_kinase_dom_sf"/>
</dbReference>
<proteinExistence type="inferred from homology"/>
<dbReference type="Proteomes" id="UP000242869">
    <property type="component" value="Unassembled WGS sequence"/>
</dbReference>
<dbReference type="EMBL" id="FOVE01000001">
    <property type="protein sequence ID" value="SFM97540.1"/>
    <property type="molecule type" value="Genomic_DNA"/>
</dbReference>
<dbReference type="Pfam" id="PF01687">
    <property type="entry name" value="Flavokinase"/>
    <property type="match status" value="1"/>
</dbReference>
<dbReference type="SUPFAM" id="SSF52374">
    <property type="entry name" value="Nucleotidylyl transferase"/>
    <property type="match status" value="1"/>
</dbReference>
<reference evidence="18" key="1">
    <citation type="submission" date="2016-10" db="EMBL/GenBank/DDBJ databases">
        <authorList>
            <person name="Varghese N."/>
            <person name="Submissions S."/>
        </authorList>
    </citation>
    <scope>NUCLEOTIDE SEQUENCE [LARGE SCALE GENOMIC DNA]</scope>
    <source>
        <strain evidence="18">DSM 6150</strain>
    </source>
</reference>
<dbReference type="GO" id="GO:0006747">
    <property type="term" value="P:FAD biosynthetic process"/>
    <property type="evidence" value="ECO:0007669"/>
    <property type="project" value="UniProtKB-UniRule"/>
</dbReference>
<dbReference type="GO" id="GO:0009231">
    <property type="term" value="P:riboflavin biosynthetic process"/>
    <property type="evidence" value="ECO:0007669"/>
    <property type="project" value="InterPro"/>
</dbReference>
<dbReference type="GO" id="GO:0009398">
    <property type="term" value="P:FMN biosynthetic process"/>
    <property type="evidence" value="ECO:0007669"/>
    <property type="project" value="UniProtKB-UniRule"/>
</dbReference>
<keyword evidence="7 15" id="KW-0548">Nucleotidyltransferase</keyword>
<dbReference type="RefSeq" id="WP_091189778.1">
    <property type="nucleotide sequence ID" value="NZ_FOVE01000001.1"/>
</dbReference>
<keyword evidence="11 15" id="KW-0067">ATP-binding</keyword>
<dbReference type="UniPathway" id="UPA00276">
    <property type="reaction ID" value="UER00406"/>
</dbReference>
<keyword evidence="8 15" id="KW-0547">Nucleotide-binding</keyword>
<dbReference type="NCBIfam" id="NF004159">
    <property type="entry name" value="PRK05627.1-2"/>
    <property type="match status" value="1"/>
</dbReference>
<dbReference type="GO" id="GO:0005524">
    <property type="term" value="F:ATP binding"/>
    <property type="evidence" value="ECO:0007669"/>
    <property type="project" value="UniProtKB-UniRule"/>
</dbReference>
<dbReference type="Gene3D" id="3.40.50.620">
    <property type="entry name" value="HUPs"/>
    <property type="match status" value="1"/>
</dbReference>
<comment type="similarity">
    <text evidence="15">Belongs to the ribF family.</text>
</comment>
<evidence type="ECO:0000256" key="14">
    <source>
        <dbReference type="ARBA" id="ARBA00049494"/>
    </source>
</evidence>
<dbReference type="SMART" id="SM00904">
    <property type="entry name" value="Flavokinase"/>
    <property type="match status" value="1"/>
</dbReference>
<comment type="catalytic activity">
    <reaction evidence="14 15">
        <text>FMN + ATP + H(+) = FAD + diphosphate</text>
        <dbReference type="Rhea" id="RHEA:17237"/>
        <dbReference type="ChEBI" id="CHEBI:15378"/>
        <dbReference type="ChEBI" id="CHEBI:30616"/>
        <dbReference type="ChEBI" id="CHEBI:33019"/>
        <dbReference type="ChEBI" id="CHEBI:57692"/>
        <dbReference type="ChEBI" id="CHEBI:58210"/>
        <dbReference type="EC" id="2.7.7.2"/>
    </reaction>
</comment>
<dbReference type="PANTHER" id="PTHR22749">
    <property type="entry name" value="RIBOFLAVIN KINASE/FMN ADENYLYLTRANSFERASE"/>
    <property type="match status" value="1"/>
</dbReference>
<keyword evidence="6 15" id="KW-0808">Transferase</keyword>
<dbReference type="NCBIfam" id="TIGR00083">
    <property type="entry name" value="ribF"/>
    <property type="match status" value="1"/>
</dbReference>
<comment type="pathway">
    <text evidence="3 15">Cofactor biosynthesis; FMN biosynthesis; FMN from riboflavin (ATP route): step 1/1.</text>
</comment>
<evidence type="ECO:0000256" key="12">
    <source>
        <dbReference type="ARBA" id="ARBA00023268"/>
    </source>
</evidence>
<evidence type="ECO:0000259" key="16">
    <source>
        <dbReference type="SMART" id="SM00904"/>
    </source>
</evidence>
<keyword evidence="10 15" id="KW-0274">FAD</keyword>
<evidence type="ECO:0000256" key="5">
    <source>
        <dbReference type="ARBA" id="ARBA00022643"/>
    </source>
</evidence>
<comment type="pathway">
    <text evidence="2 15">Cofactor biosynthesis; FAD biosynthesis; FAD from FMN: step 1/1.</text>
</comment>
<organism evidence="17 18">
    <name type="scientific">Formivibrio citricus</name>
    <dbReference type="NCBI Taxonomy" id="83765"/>
    <lineage>
        <taxon>Bacteria</taxon>
        <taxon>Pseudomonadati</taxon>
        <taxon>Pseudomonadota</taxon>
        <taxon>Betaproteobacteria</taxon>
        <taxon>Neisseriales</taxon>
        <taxon>Chitinibacteraceae</taxon>
        <taxon>Formivibrio</taxon>
    </lineage>
</organism>
<dbReference type="EC" id="2.7.1.26" evidence="15"/>
<dbReference type="Pfam" id="PF06574">
    <property type="entry name" value="FAD_syn"/>
    <property type="match status" value="1"/>
</dbReference>
<dbReference type="OrthoDB" id="9803667at2"/>
<keyword evidence="4 15" id="KW-0285">Flavoprotein</keyword>
<dbReference type="PANTHER" id="PTHR22749:SF6">
    <property type="entry name" value="RIBOFLAVIN KINASE"/>
    <property type="match status" value="1"/>
</dbReference>
<evidence type="ECO:0000256" key="2">
    <source>
        <dbReference type="ARBA" id="ARBA00004726"/>
    </source>
</evidence>
<evidence type="ECO:0000256" key="9">
    <source>
        <dbReference type="ARBA" id="ARBA00022777"/>
    </source>
</evidence>
<evidence type="ECO:0000256" key="4">
    <source>
        <dbReference type="ARBA" id="ARBA00022630"/>
    </source>
</evidence>
<keyword evidence="12" id="KW-0511">Multifunctional enzyme</keyword>
<comment type="function">
    <text evidence="1">Catalyzes the phosphorylation of riboflavin to FMN followed by the adenylation of FMN to FAD.</text>
</comment>
<dbReference type="InterPro" id="IPR015864">
    <property type="entry name" value="FAD_synthase"/>
</dbReference>
<dbReference type="NCBIfam" id="NF004163">
    <property type="entry name" value="PRK05627.1-6"/>
    <property type="match status" value="1"/>
</dbReference>
<evidence type="ECO:0000256" key="3">
    <source>
        <dbReference type="ARBA" id="ARBA00005201"/>
    </source>
</evidence>
<dbReference type="GO" id="GO:0008531">
    <property type="term" value="F:riboflavin kinase activity"/>
    <property type="evidence" value="ECO:0007669"/>
    <property type="project" value="UniProtKB-UniRule"/>
</dbReference>
<evidence type="ECO:0000256" key="6">
    <source>
        <dbReference type="ARBA" id="ARBA00022679"/>
    </source>
</evidence>
<evidence type="ECO:0000256" key="1">
    <source>
        <dbReference type="ARBA" id="ARBA00002121"/>
    </source>
</evidence>
<comment type="catalytic activity">
    <reaction evidence="13 15">
        <text>riboflavin + ATP = FMN + ADP + H(+)</text>
        <dbReference type="Rhea" id="RHEA:14357"/>
        <dbReference type="ChEBI" id="CHEBI:15378"/>
        <dbReference type="ChEBI" id="CHEBI:30616"/>
        <dbReference type="ChEBI" id="CHEBI:57986"/>
        <dbReference type="ChEBI" id="CHEBI:58210"/>
        <dbReference type="ChEBI" id="CHEBI:456216"/>
        <dbReference type="EC" id="2.7.1.26"/>
    </reaction>
</comment>
<keyword evidence="18" id="KW-1185">Reference proteome</keyword>
<dbReference type="CDD" id="cd02064">
    <property type="entry name" value="FAD_synthetase_N"/>
    <property type="match status" value="1"/>
</dbReference>
<evidence type="ECO:0000256" key="7">
    <source>
        <dbReference type="ARBA" id="ARBA00022695"/>
    </source>
</evidence>
<dbReference type="InterPro" id="IPR014729">
    <property type="entry name" value="Rossmann-like_a/b/a_fold"/>
</dbReference>
<evidence type="ECO:0000256" key="8">
    <source>
        <dbReference type="ARBA" id="ARBA00022741"/>
    </source>
</evidence>
<keyword evidence="5 15" id="KW-0288">FMN</keyword>
<dbReference type="STRING" id="83765.SAMN05660284_00172"/>
<evidence type="ECO:0000256" key="15">
    <source>
        <dbReference type="PIRNR" id="PIRNR004491"/>
    </source>
</evidence>
<protein>
    <recommendedName>
        <fullName evidence="15">Riboflavin biosynthesis protein</fullName>
    </recommendedName>
    <domain>
        <recommendedName>
            <fullName evidence="15">Riboflavin kinase</fullName>
            <ecNumber evidence="15">2.7.1.26</ecNumber>
        </recommendedName>
        <alternativeName>
            <fullName evidence="15">Flavokinase</fullName>
        </alternativeName>
    </domain>
    <domain>
        <recommendedName>
            <fullName evidence="15">FMN adenylyltransferase</fullName>
            <ecNumber evidence="15">2.7.7.2</ecNumber>
        </recommendedName>
        <alternativeName>
            <fullName evidence="15">FAD pyrophosphorylase</fullName>
        </alternativeName>
        <alternativeName>
            <fullName evidence="15">FAD synthase</fullName>
        </alternativeName>
    </domain>
</protein>
<evidence type="ECO:0000313" key="18">
    <source>
        <dbReference type="Proteomes" id="UP000242869"/>
    </source>
</evidence>
<dbReference type="UniPathway" id="UPA00277">
    <property type="reaction ID" value="UER00407"/>
</dbReference>
<keyword evidence="9 15" id="KW-0418">Kinase</keyword>
<feature type="domain" description="Riboflavin kinase" evidence="16">
    <location>
        <begin position="178"/>
        <end position="303"/>
    </location>
</feature>
<dbReference type="GO" id="GO:0003919">
    <property type="term" value="F:FMN adenylyltransferase activity"/>
    <property type="evidence" value="ECO:0007669"/>
    <property type="project" value="UniProtKB-UniRule"/>
</dbReference>
<dbReference type="FunFam" id="3.40.50.620:FF:000021">
    <property type="entry name" value="Riboflavin biosynthesis protein"/>
    <property type="match status" value="1"/>
</dbReference>
<dbReference type="InterPro" id="IPR002606">
    <property type="entry name" value="Riboflavin_kinase_bac"/>
</dbReference>
<evidence type="ECO:0000256" key="10">
    <source>
        <dbReference type="ARBA" id="ARBA00022827"/>
    </source>
</evidence>
<dbReference type="Gene3D" id="2.40.30.30">
    <property type="entry name" value="Riboflavin kinase-like"/>
    <property type="match status" value="1"/>
</dbReference>
<dbReference type="InterPro" id="IPR015865">
    <property type="entry name" value="Riboflavin_kinase_bac/euk"/>
</dbReference>
<dbReference type="PIRSF" id="PIRSF004491">
    <property type="entry name" value="FAD_Synth"/>
    <property type="match status" value="1"/>
</dbReference>
<name>A0A1I4V960_9NEIS</name>
<dbReference type="InterPro" id="IPR023468">
    <property type="entry name" value="Riboflavin_kinase"/>
</dbReference>
<sequence>MRVIRGLFAASLPPCALTIGNFDGLHCGHAAILAELKSVAATRSLCTAVLTFEPHPREFFAKENAPTRLSSLREKLEYLQAAGIDYVIVQPFNTRFAGLNAHTFRDEILGQRLAARYVLVGDDFRFGAGRSGDFSLLAQSPVFETQHLPTIAHEGLRVSSTAVRAALAEGKLKLATQLLGRPYSISGRVVQGQQIGHRLGFPTANIQLKHNRPPLSGIFVAEVHGLGQPLPAVANLGRRPTLENPDALPVLEVHIFDFDQNIYRRHLRVDFLHKLRDEAKFPDLDSLKAQIALDCNNARAWHAARA</sequence>
<evidence type="ECO:0000256" key="11">
    <source>
        <dbReference type="ARBA" id="ARBA00022840"/>
    </source>
</evidence>